<dbReference type="EMBL" id="KA649038">
    <property type="protein sequence ID" value="AFP63667.1"/>
    <property type="molecule type" value="mRNA"/>
</dbReference>
<evidence type="ECO:0000313" key="1">
    <source>
        <dbReference type="EMBL" id="AFP63667.1"/>
    </source>
</evidence>
<proteinExistence type="evidence at transcript level"/>
<reference evidence="1" key="1">
    <citation type="submission" date="2012-08" db="EMBL/GenBank/DDBJ databases">
        <title>Transcriptome of adult Musca domestica launches a platform for comparative house fly gene expression and characterization of differential gene expression among resistant and susceptible house flies.</title>
        <authorList>
            <person name="Liu N."/>
            <person name="Zhang L."/>
            <person name="Li M."/>
            <person name="Reid W."/>
        </authorList>
    </citation>
    <scope>NUCLEOTIDE SEQUENCE</scope>
    <source>
        <strain evidence="1">ALHF</strain>
        <tissue evidence="1">Whole body</tissue>
    </source>
</reference>
<protein>
    <submittedName>
        <fullName evidence="1">Uncharacterized protein</fullName>
    </submittedName>
</protein>
<dbReference type="AlphaFoldDB" id="T1PMA6"/>
<organism evidence="1">
    <name type="scientific">Musca domestica</name>
    <name type="common">House fly</name>
    <dbReference type="NCBI Taxonomy" id="7370"/>
    <lineage>
        <taxon>Eukaryota</taxon>
        <taxon>Metazoa</taxon>
        <taxon>Ecdysozoa</taxon>
        <taxon>Arthropoda</taxon>
        <taxon>Hexapoda</taxon>
        <taxon>Insecta</taxon>
        <taxon>Pterygota</taxon>
        <taxon>Neoptera</taxon>
        <taxon>Endopterygota</taxon>
        <taxon>Diptera</taxon>
        <taxon>Brachycera</taxon>
        <taxon>Muscomorpha</taxon>
        <taxon>Muscoidea</taxon>
        <taxon>Muscidae</taxon>
        <taxon>Musca</taxon>
    </lineage>
</organism>
<sequence>MEGRLYPVGVRAGMGSSCSVEESNVERLPSWTWTVDVGLRLRAYCPKSVGAALPTGERLSWVWMLNVGLRLRSADGERTVGEAVPKVGCKGSSLGDLRRSLEIRRGLRRPWGLRSLKPTGLLRPCDKDSEPVMLPLRLCDALKVPCLDNVVGVFWLTLPGLFDSGCGSIGLLGVCGLKPLSLAANMAFNVNGPWLLMGLRRSLGLRRVRKLCDLALRILGKDWLCL</sequence>
<accession>T1PMA6</accession>
<name>T1PMA6_MUSDO</name>